<keyword evidence="2" id="KW-1185">Reference proteome</keyword>
<sequence length="75" mass="7631">MAAVNDVMAAQTQAANAAAYAATGAGGTAIRCPVMITGMRQVGTVNFDLLVEFDLTVTPEGMAPSAMRGELRAGQ</sequence>
<dbReference type="EMBL" id="RPFW01000002">
    <property type="protein sequence ID" value="TVZ05600.1"/>
    <property type="molecule type" value="Genomic_DNA"/>
</dbReference>
<accession>A0A6P2C363</accession>
<organism evidence="1 2">
    <name type="scientific">Trebonia kvetii</name>
    <dbReference type="NCBI Taxonomy" id="2480626"/>
    <lineage>
        <taxon>Bacteria</taxon>
        <taxon>Bacillati</taxon>
        <taxon>Actinomycetota</taxon>
        <taxon>Actinomycetes</taxon>
        <taxon>Streptosporangiales</taxon>
        <taxon>Treboniaceae</taxon>
        <taxon>Trebonia</taxon>
    </lineage>
</organism>
<dbReference type="Proteomes" id="UP000460272">
    <property type="component" value="Unassembled WGS sequence"/>
</dbReference>
<dbReference type="RefSeq" id="WP_145853301.1">
    <property type="nucleotide sequence ID" value="NZ_RPFW01000002.1"/>
</dbReference>
<reference evidence="1 2" key="1">
    <citation type="submission" date="2018-11" db="EMBL/GenBank/DDBJ databases">
        <title>Trebonia kvetii gen.nov., sp.nov., a novel acidophilic actinobacterium, and proposal of the new actinobacterial family Treboniaceae fam. nov.</title>
        <authorList>
            <person name="Rapoport D."/>
            <person name="Sagova-Mareckova M."/>
            <person name="Sedlacek I."/>
            <person name="Provaznik J."/>
            <person name="Kralova S."/>
            <person name="Pavlinic D."/>
            <person name="Benes V."/>
            <person name="Kopecky J."/>
        </authorList>
    </citation>
    <scope>NUCLEOTIDE SEQUENCE [LARGE SCALE GENOMIC DNA]</scope>
    <source>
        <strain evidence="1 2">15Tr583</strain>
    </source>
</reference>
<proteinExistence type="predicted"/>
<evidence type="ECO:0000313" key="2">
    <source>
        <dbReference type="Proteomes" id="UP000460272"/>
    </source>
</evidence>
<evidence type="ECO:0000313" key="1">
    <source>
        <dbReference type="EMBL" id="TVZ05600.1"/>
    </source>
</evidence>
<dbReference type="AlphaFoldDB" id="A0A6P2C363"/>
<name>A0A6P2C363_9ACTN</name>
<gene>
    <name evidence="1" type="ORF">EAS64_13900</name>
</gene>
<comment type="caution">
    <text evidence="1">The sequence shown here is derived from an EMBL/GenBank/DDBJ whole genome shotgun (WGS) entry which is preliminary data.</text>
</comment>
<protein>
    <submittedName>
        <fullName evidence="1">Uncharacterized protein</fullName>
    </submittedName>
</protein>